<dbReference type="InterPro" id="IPR045584">
    <property type="entry name" value="Pilin-like"/>
</dbReference>
<feature type="transmembrane region" description="Helical" evidence="1">
    <location>
        <begin position="12"/>
        <end position="32"/>
    </location>
</feature>
<dbReference type="KEGG" id="maer:DAI18_02660"/>
<dbReference type="EMBL" id="CP028519">
    <property type="protein sequence ID" value="AVY93064.1"/>
    <property type="molecule type" value="Genomic_DNA"/>
</dbReference>
<evidence type="ECO:0000313" key="2">
    <source>
        <dbReference type="EMBL" id="AVY93064.1"/>
    </source>
</evidence>
<dbReference type="AlphaFoldDB" id="A0A2S0P6M6"/>
<sequence length="184" mass="19879">MGGRTAMKQQGFTLIELAIALAVVGLIIGMGFKGRDLIDSTRVRSMQAQVLRIGTALQVYREKYDRLPGDGCDESMKCQGGNGLLDADEARRAWTALASSGILNLSERNAAPGGQWVLRPADGELWLDLAVDRRFACQLDRLMDDGGSTTGLVQHRGDGATGWRVADDCWALARQGTVTARVMP</sequence>
<reference evidence="2 3" key="1">
    <citation type="submission" date="2018-04" db="EMBL/GenBank/DDBJ databases">
        <title>Denitrifier Microvirgula.</title>
        <authorList>
            <person name="Anderson E."/>
            <person name="Jang J."/>
            <person name="Ishii S."/>
        </authorList>
    </citation>
    <scope>NUCLEOTIDE SEQUENCE [LARGE SCALE GENOMIC DNA]</scope>
    <source>
        <strain evidence="2 3">BE2.4</strain>
    </source>
</reference>
<gene>
    <name evidence="2" type="ORF">DAI18_02660</name>
</gene>
<dbReference type="Proteomes" id="UP000244173">
    <property type="component" value="Chromosome"/>
</dbReference>
<dbReference type="InterPro" id="IPR012902">
    <property type="entry name" value="N_methyl_site"/>
</dbReference>
<keyword evidence="1" id="KW-0472">Membrane</keyword>
<name>A0A2S0P6M6_9NEIS</name>
<organism evidence="2 3">
    <name type="scientific">Microvirgula aerodenitrificans</name>
    <dbReference type="NCBI Taxonomy" id="57480"/>
    <lineage>
        <taxon>Bacteria</taxon>
        <taxon>Pseudomonadati</taxon>
        <taxon>Pseudomonadota</taxon>
        <taxon>Betaproteobacteria</taxon>
        <taxon>Neisseriales</taxon>
        <taxon>Aquaspirillaceae</taxon>
        <taxon>Microvirgula</taxon>
    </lineage>
</organism>
<accession>A0A2S0P6M6</accession>
<keyword evidence="1" id="KW-1133">Transmembrane helix</keyword>
<dbReference type="STRING" id="1122240.GCA_000620105_03288"/>
<dbReference type="SUPFAM" id="SSF54523">
    <property type="entry name" value="Pili subunits"/>
    <property type="match status" value="1"/>
</dbReference>
<evidence type="ECO:0000313" key="3">
    <source>
        <dbReference type="Proteomes" id="UP000244173"/>
    </source>
</evidence>
<proteinExistence type="predicted"/>
<keyword evidence="1" id="KW-0812">Transmembrane</keyword>
<protein>
    <submittedName>
        <fullName evidence="2">Prepilin-type N-terminal cleavage/methylation domain-containing protein</fullName>
    </submittedName>
</protein>
<dbReference type="NCBIfam" id="TIGR02532">
    <property type="entry name" value="IV_pilin_GFxxxE"/>
    <property type="match status" value="1"/>
</dbReference>
<evidence type="ECO:0000256" key="1">
    <source>
        <dbReference type="SAM" id="Phobius"/>
    </source>
</evidence>
<keyword evidence="3" id="KW-1185">Reference proteome</keyword>
<dbReference type="Pfam" id="PF07963">
    <property type="entry name" value="N_methyl"/>
    <property type="match status" value="1"/>
</dbReference>